<feature type="transmembrane region" description="Helical" evidence="5">
    <location>
        <begin position="52"/>
        <end position="69"/>
    </location>
</feature>
<dbReference type="Proteomes" id="UP000242432">
    <property type="component" value="Unassembled WGS sequence"/>
</dbReference>
<protein>
    <recommendedName>
        <fullName evidence="5">Inner membrane-spanning protein YciB</fullName>
    </recommendedName>
</protein>
<feature type="transmembrane region" description="Helical" evidence="5">
    <location>
        <begin position="20"/>
        <end position="40"/>
    </location>
</feature>
<dbReference type="HAMAP" id="MF_00189">
    <property type="entry name" value="YciB"/>
    <property type="match status" value="1"/>
</dbReference>
<organism evidence="6 7">
    <name type="scientific">Succinivibrio dextrinosolvens DSM 3072</name>
    <dbReference type="NCBI Taxonomy" id="1123324"/>
    <lineage>
        <taxon>Bacteria</taxon>
        <taxon>Pseudomonadati</taxon>
        <taxon>Pseudomonadota</taxon>
        <taxon>Gammaproteobacteria</taxon>
        <taxon>Aeromonadales</taxon>
        <taxon>Succinivibrionaceae</taxon>
        <taxon>Succinivibrio</taxon>
    </lineage>
</organism>
<comment type="subcellular location">
    <subcellularLocation>
        <location evidence="5">Cell inner membrane</location>
        <topology evidence="5">Multi-pass membrane protein</topology>
    </subcellularLocation>
</comment>
<keyword evidence="4 5" id="KW-0472">Membrane</keyword>
<keyword evidence="5" id="KW-0997">Cell inner membrane</keyword>
<dbReference type="GO" id="GO:0005886">
    <property type="term" value="C:plasma membrane"/>
    <property type="evidence" value="ECO:0007669"/>
    <property type="project" value="UniProtKB-SubCell"/>
</dbReference>
<dbReference type="RefSeq" id="WP_031492852.1">
    <property type="nucleotide sequence ID" value="NZ_FUXX01000003.1"/>
</dbReference>
<dbReference type="EMBL" id="FUXX01000003">
    <property type="protein sequence ID" value="SKA57865.1"/>
    <property type="molecule type" value="Genomic_DNA"/>
</dbReference>
<name>A0A1T4UYZ9_9GAMM</name>
<comment type="function">
    <text evidence="5">Plays a role in cell envelope biogenesis, maintenance of cell envelope integrity and membrane homeostasis.</text>
</comment>
<proteinExistence type="inferred from homology"/>
<evidence type="ECO:0000313" key="6">
    <source>
        <dbReference type="EMBL" id="SKA57865.1"/>
    </source>
</evidence>
<dbReference type="PROSITE" id="PS51257">
    <property type="entry name" value="PROKAR_LIPOPROTEIN"/>
    <property type="match status" value="1"/>
</dbReference>
<keyword evidence="2 5" id="KW-0812">Transmembrane</keyword>
<dbReference type="PANTHER" id="PTHR36917">
    <property type="entry name" value="INTRACELLULAR SEPTATION PROTEIN A-RELATED"/>
    <property type="match status" value="1"/>
</dbReference>
<feature type="transmembrane region" description="Helical" evidence="5">
    <location>
        <begin position="75"/>
        <end position="97"/>
    </location>
</feature>
<evidence type="ECO:0000256" key="5">
    <source>
        <dbReference type="HAMAP-Rule" id="MF_00189"/>
    </source>
</evidence>
<keyword evidence="3 5" id="KW-1133">Transmembrane helix</keyword>
<gene>
    <name evidence="5" type="primary">yciB</name>
    <name evidence="6" type="ORF">SAMN02745213_00284</name>
</gene>
<dbReference type="InterPro" id="IPR006008">
    <property type="entry name" value="YciB"/>
</dbReference>
<feature type="transmembrane region" description="Helical" evidence="5">
    <location>
        <begin position="162"/>
        <end position="181"/>
    </location>
</feature>
<evidence type="ECO:0000256" key="3">
    <source>
        <dbReference type="ARBA" id="ARBA00022989"/>
    </source>
</evidence>
<dbReference type="STRING" id="83771.SAMN02910357_01973"/>
<dbReference type="Pfam" id="PF04279">
    <property type="entry name" value="IspA"/>
    <property type="match status" value="1"/>
</dbReference>
<dbReference type="PANTHER" id="PTHR36917:SF1">
    <property type="entry name" value="INNER MEMBRANE-SPANNING PROTEIN YCIB"/>
    <property type="match status" value="1"/>
</dbReference>
<dbReference type="AlphaFoldDB" id="A0A1T4UYZ9"/>
<sequence length="193" mass="21883">MLKVLQFLPVILWFITYKMTSNLILSTAVIVVACVIATAVEYAMTKQLSRMQIFLVAAVLLFGLPTVLLNDPSIIKWKVTVVNFLFAATIFVFQFILKKNPFAFLFEKELPLPQEAYNTLSVWWMVFFVAAGLLNIVIAFYLPALIGVTEVEAEEIWVDYKTFGNAILNGIFALICGFVLLKKYPDIIKNIEK</sequence>
<evidence type="ECO:0000256" key="2">
    <source>
        <dbReference type="ARBA" id="ARBA00022692"/>
    </source>
</evidence>
<evidence type="ECO:0000313" key="7">
    <source>
        <dbReference type="Proteomes" id="UP000242432"/>
    </source>
</evidence>
<reference evidence="7" key="1">
    <citation type="submission" date="2017-02" db="EMBL/GenBank/DDBJ databases">
        <authorList>
            <person name="Varghese N."/>
            <person name="Submissions S."/>
        </authorList>
    </citation>
    <scope>NUCLEOTIDE SEQUENCE [LARGE SCALE GENOMIC DNA]</scope>
    <source>
        <strain evidence="7">DSM 3072</strain>
    </source>
</reference>
<accession>A0A1T4UYZ9</accession>
<evidence type="ECO:0000256" key="4">
    <source>
        <dbReference type="ARBA" id="ARBA00023136"/>
    </source>
</evidence>
<feature type="transmembrane region" description="Helical" evidence="5">
    <location>
        <begin position="117"/>
        <end position="142"/>
    </location>
</feature>
<evidence type="ECO:0000256" key="1">
    <source>
        <dbReference type="ARBA" id="ARBA00022475"/>
    </source>
</evidence>
<comment type="similarity">
    <text evidence="5">Belongs to the YciB family.</text>
</comment>
<keyword evidence="1 5" id="KW-1003">Cell membrane</keyword>
<keyword evidence="7" id="KW-1185">Reference proteome</keyword>